<dbReference type="Gene3D" id="3.40.50.12370">
    <property type="match status" value="1"/>
</dbReference>
<evidence type="ECO:0000313" key="3">
    <source>
        <dbReference type="Proteomes" id="UP000198504"/>
    </source>
</evidence>
<proteinExistence type="predicted"/>
<keyword evidence="3" id="KW-1185">Reference proteome</keyword>
<protein>
    <submittedName>
        <fullName evidence="2">Universal stress protein family protein</fullName>
    </submittedName>
</protein>
<sequence>MSVLVAVTDSAEGRAALEAAANEADLLNVQLTVVNLTGSDLDTSSIATEVPYEVVVPRAGGDVDEVEQVLQAIEERSEVTRLVVGVRKRSPIGKAVLGSIAQRLILEATVPVLSVKTSDA</sequence>
<evidence type="ECO:0000313" key="2">
    <source>
        <dbReference type="EMBL" id="SEQ34053.1"/>
    </source>
</evidence>
<dbReference type="SUPFAM" id="SSF52402">
    <property type="entry name" value="Adenine nucleotide alpha hydrolases-like"/>
    <property type="match status" value="1"/>
</dbReference>
<feature type="domain" description="UspA" evidence="1">
    <location>
        <begin position="62"/>
        <end position="116"/>
    </location>
</feature>
<dbReference type="AlphaFoldDB" id="A0A1H9F9D5"/>
<dbReference type="OrthoDB" id="5419113at2"/>
<name>A0A1H9F9D5_9ACTN</name>
<dbReference type="RefSeq" id="WP_091178871.1">
    <property type="nucleotide sequence ID" value="NZ_FOFA01000003.1"/>
</dbReference>
<dbReference type="InterPro" id="IPR006016">
    <property type="entry name" value="UspA"/>
</dbReference>
<dbReference type="Proteomes" id="UP000198504">
    <property type="component" value="Unassembled WGS sequence"/>
</dbReference>
<reference evidence="3" key="1">
    <citation type="submission" date="2016-10" db="EMBL/GenBank/DDBJ databases">
        <authorList>
            <person name="Varghese N."/>
            <person name="Submissions S."/>
        </authorList>
    </citation>
    <scope>NUCLEOTIDE SEQUENCE [LARGE SCALE GENOMIC DNA]</scope>
    <source>
        <strain evidence="3">CGMCC 4.6856</strain>
    </source>
</reference>
<gene>
    <name evidence="2" type="ORF">SAMN05421756_103182</name>
</gene>
<dbReference type="STRING" id="1036181.SAMN05421756_103182"/>
<evidence type="ECO:0000259" key="1">
    <source>
        <dbReference type="Pfam" id="PF00582"/>
    </source>
</evidence>
<accession>A0A1H9F9D5</accession>
<dbReference type="Pfam" id="PF00582">
    <property type="entry name" value="Usp"/>
    <property type="match status" value="1"/>
</dbReference>
<organism evidence="2 3">
    <name type="scientific">Microlunatus flavus</name>
    <dbReference type="NCBI Taxonomy" id="1036181"/>
    <lineage>
        <taxon>Bacteria</taxon>
        <taxon>Bacillati</taxon>
        <taxon>Actinomycetota</taxon>
        <taxon>Actinomycetes</taxon>
        <taxon>Propionibacteriales</taxon>
        <taxon>Propionibacteriaceae</taxon>
        <taxon>Microlunatus</taxon>
    </lineage>
</organism>
<dbReference type="EMBL" id="FOFA01000003">
    <property type="protein sequence ID" value="SEQ34053.1"/>
    <property type="molecule type" value="Genomic_DNA"/>
</dbReference>